<reference evidence="1 2" key="1">
    <citation type="submission" date="2024-11" db="EMBL/GenBank/DDBJ databases">
        <title>Adaptive evolution of stress response genes in parasites aligns with host niche diversity.</title>
        <authorList>
            <person name="Hahn C."/>
            <person name="Resl P."/>
        </authorList>
    </citation>
    <scope>NUCLEOTIDE SEQUENCE [LARGE SCALE GENOMIC DNA]</scope>
    <source>
        <strain evidence="1">EGGRZ-B1_66</strain>
        <tissue evidence="1">Body</tissue>
    </source>
</reference>
<evidence type="ECO:0000313" key="2">
    <source>
        <dbReference type="Proteomes" id="UP001626550"/>
    </source>
</evidence>
<sequence>MEENLKEAFGATRDGKNVAIDFLEEELNSTFTCQACKAQLSAVDMNVRLNETIVFNYVSQLPATPEISANIRLPKYESRIRKFAGGVLYKRQEHFVAIIRRNKSYYEIDDKVSLIESKSALASRGIYLLFYA</sequence>
<evidence type="ECO:0000313" key="1">
    <source>
        <dbReference type="EMBL" id="KAL3311365.1"/>
    </source>
</evidence>
<protein>
    <recommendedName>
        <fullName evidence="3">USP domain-containing protein</fullName>
    </recommendedName>
</protein>
<dbReference type="AlphaFoldDB" id="A0ABD2PW01"/>
<dbReference type="Proteomes" id="UP001626550">
    <property type="component" value="Unassembled WGS sequence"/>
</dbReference>
<gene>
    <name evidence="1" type="ORF">Ciccas_010053</name>
</gene>
<proteinExistence type="predicted"/>
<name>A0ABD2PW01_9PLAT</name>
<accession>A0ABD2PW01</accession>
<keyword evidence="2" id="KW-1185">Reference proteome</keyword>
<comment type="caution">
    <text evidence="1">The sequence shown here is derived from an EMBL/GenBank/DDBJ whole genome shotgun (WGS) entry which is preliminary data.</text>
</comment>
<organism evidence="1 2">
    <name type="scientific">Cichlidogyrus casuarinus</name>
    <dbReference type="NCBI Taxonomy" id="1844966"/>
    <lineage>
        <taxon>Eukaryota</taxon>
        <taxon>Metazoa</taxon>
        <taxon>Spiralia</taxon>
        <taxon>Lophotrochozoa</taxon>
        <taxon>Platyhelminthes</taxon>
        <taxon>Monogenea</taxon>
        <taxon>Monopisthocotylea</taxon>
        <taxon>Dactylogyridea</taxon>
        <taxon>Ancyrocephalidae</taxon>
        <taxon>Cichlidogyrus</taxon>
    </lineage>
</organism>
<evidence type="ECO:0008006" key="3">
    <source>
        <dbReference type="Google" id="ProtNLM"/>
    </source>
</evidence>
<dbReference type="EMBL" id="JBJKFK010002271">
    <property type="protein sequence ID" value="KAL3311365.1"/>
    <property type="molecule type" value="Genomic_DNA"/>
</dbReference>